<evidence type="ECO:0000256" key="2">
    <source>
        <dbReference type="ARBA" id="ARBA00022801"/>
    </source>
</evidence>
<dbReference type="EC" id="3.8.1.2" evidence="3"/>
<dbReference type="NCBIfam" id="TIGR01493">
    <property type="entry name" value="HAD-SF-IA-v2"/>
    <property type="match status" value="1"/>
</dbReference>
<evidence type="ECO:0000313" key="4">
    <source>
        <dbReference type="EMBL" id="MCW8107200.1"/>
    </source>
</evidence>
<dbReference type="Gene3D" id="3.40.50.1000">
    <property type="entry name" value="HAD superfamily/HAD-like"/>
    <property type="match status" value="1"/>
</dbReference>
<dbReference type="Proteomes" id="UP001142810">
    <property type="component" value="Unassembled WGS sequence"/>
</dbReference>
<dbReference type="InterPro" id="IPR006439">
    <property type="entry name" value="HAD-SF_hydro_IA"/>
</dbReference>
<dbReference type="InterPro" id="IPR036412">
    <property type="entry name" value="HAD-like_sf"/>
</dbReference>
<keyword evidence="5" id="KW-1185">Reference proteome</keyword>
<gene>
    <name evidence="4" type="ORF">OPS25_01610</name>
</gene>
<organism evidence="4 5">
    <name type="scientific">Alteromonas aquimaris</name>
    <dbReference type="NCBI Taxonomy" id="2998417"/>
    <lineage>
        <taxon>Bacteria</taxon>
        <taxon>Pseudomonadati</taxon>
        <taxon>Pseudomonadota</taxon>
        <taxon>Gammaproteobacteria</taxon>
        <taxon>Alteromonadales</taxon>
        <taxon>Alteromonadaceae</taxon>
        <taxon>Alteromonas/Salinimonas group</taxon>
        <taxon>Alteromonas</taxon>
    </lineage>
</organism>
<evidence type="ECO:0000313" key="5">
    <source>
        <dbReference type="Proteomes" id="UP001142810"/>
    </source>
</evidence>
<reference evidence="4" key="1">
    <citation type="submission" date="2022-11" db="EMBL/GenBank/DDBJ databases">
        <title>Alteromonas sp. nov., isolated from sea water of the Qingdao.</title>
        <authorList>
            <person name="Wang Q."/>
        </authorList>
    </citation>
    <scope>NUCLEOTIDE SEQUENCE</scope>
    <source>
        <strain evidence="4">ASW11-7</strain>
    </source>
</reference>
<comment type="caution">
    <text evidence="4">The sequence shown here is derived from an EMBL/GenBank/DDBJ whole genome shotgun (WGS) entry which is preliminary data.</text>
</comment>
<protein>
    <recommendedName>
        <fullName evidence="3">(S)-2-haloacid dehalogenase</fullName>
        <ecNumber evidence="3">3.8.1.2</ecNumber>
    </recommendedName>
    <alternativeName>
        <fullName evidence="3">2-haloalkanoic acid dehalogenase</fullName>
    </alternativeName>
    <alternativeName>
        <fullName evidence="3">Halocarboxylic acid halidohydrolase</fullName>
    </alternativeName>
    <alternativeName>
        <fullName evidence="3">L-2-haloacid dehalogenase</fullName>
    </alternativeName>
</protein>
<dbReference type="NCBIfam" id="TIGR01428">
    <property type="entry name" value="HAD_type_II"/>
    <property type="match status" value="1"/>
</dbReference>
<dbReference type="PANTHER" id="PTHR43316:SF3">
    <property type="entry name" value="HALOACID DEHALOGENASE, TYPE II (AFU_ORTHOLOGUE AFUA_2G07750)-RELATED"/>
    <property type="match status" value="1"/>
</dbReference>
<dbReference type="EMBL" id="JAPFRD010000002">
    <property type="protein sequence ID" value="MCW8107200.1"/>
    <property type="molecule type" value="Genomic_DNA"/>
</dbReference>
<dbReference type="InterPro" id="IPR023214">
    <property type="entry name" value="HAD_sf"/>
</dbReference>
<dbReference type="InterPro" id="IPR051540">
    <property type="entry name" value="S-2-haloacid_dehalogenase"/>
</dbReference>
<evidence type="ECO:0000256" key="3">
    <source>
        <dbReference type="RuleBase" id="RU368077"/>
    </source>
</evidence>
<comment type="catalytic activity">
    <reaction evidence="3">
        <text>an (S)-2-haloacid + H2O = a (2R)-2-hydroxycarboxylate + a halide anion + H(+)</text>
        <dbReference type="Rhea" id="RHEA:11192"/>
        <dbReference type="ChEBI" id="CHEBI:15377"/>
        <dbReference type="ChEBI" id="CHEBI:15378"/>
        <dbReference type="ChEBI" id="CHEBI:16042"/>
        <dbReference type="ChEBI" id="CHEBI:58314"/>
        <dbReference type="ChEBI" id="CHEBI:137405"/>
        <dbReference type="EC" id="3.8.1.2"/>
    </reaction>
</comment>
<proteinExistence type="inferred from homology"/>
<dbReference type="RefSeq" id="WP_265615901.1">
    <property type="nucleotide sequence ID" value="NZ_JAPFRD010000002.1"/>
</dbReference>
<dbReference type="InterPro" id="IPR023198">
    <property type="entry name" value="PGP-like_dom2"/>
</dbReference>
<dbReference type="SFLD" id="SFLDS00003">
    <property type="entry name" value="Haloacid_Dehalogenase"/>
    <property type="match status" value="1"/>
</dbReference>
<dbReference type="PANTHER" id="PTHR43316">
    <property type="entry name" value="HYDROLASE, HALOACID DELAHOGENASE-RELATED"/>
    <property type="match status" value="1"/>
</dbReference>
<sequence>MKPSALIFDVNETLLDLSHAKPAIAKLFNDEEVMVQLWFSTLLHHSLVESAIGEKHNFTQIGAAAAKIVAHTQGLSLSLDHAKSVISDAMTTLPAYEDAEKALRSLSQARVKLVALSNSPTEGLCEQLEYAGLAKYFDEILSVEKIGLFKPHPPVYQWTCQKIGVAVEECMMVAAHGWDVAGAASAGLQTAFVAREGKCQYPLAAESTLRVNSLEELVEAIG</sequence>
<comment type="similarity">
    <text evidence="1 3">Belongs to the HAD-like hydrolase superfamily. S-2-haloalkanoic acid dehalogenase family.</text>
</comment>
<accession>A0ABT3P364</accession>
<dbReference type="Gene3D" id="1.10.150.240">
    <property type="entry name" value="Putative phosphatase, domain 2"/>
    <property type="match status" value="1"/>
</dbReference>
<dbReference type="CDD" id="cd02588">
    <property type="entry name" value="HAD_L2-DEX"/>
    <property type="match status" value="1"/>
</dbReference>
<dbReference type="SUPFAM" id="SSF56784">
    <property type="entry name" value="HAD-like"/>
    <property type="match status" value="1"/>
</dbReference>
<dbReference type="Pfam" id="PF00702">
    <property type="entry name" value="Hydrolase"/>
    <property type="match status" value="1"/>
</dbReference>
<dbReference type="PRINTS" id="PR00413">
    <property type="entry name" value="HADHALOGNASE"/>
</dbReference>
<keyword evidence="2 3" id="KW-0378">Hydrolase</keyword>
<dbReference type="SFLD" id="SFLDG01129">
    <property type="entry name" value="C1.5:_HAD__Beta-PGM__Phosphata"/>
    <property type="match status" value="1"/>
</dbReference>
<dbReference type="InterPro" id="IPR006328">
    <property type="entry name" value="2-HAD"/>
</dbReference>
<name>A0ABT3P364_9ALTE</name>
<comment type="function">
    <text evidence="3">Catalyzes the hydrolytic dehalogenation of small (S)-2-haloalkanoic acids to yield the corresponding (R)-2-hydroxyalkanoic acids.</text>
</comment>
<evidence type="ECO:0000256" key="1">
    <source>
        <dbReference type="ARBA" id="ARBA00008106"/>
    </source>
</evidence>